<organism evidence="1 2">
    <name type="scientific">Mesobacillus selenatarsenatis</name>
    <dbReference type="NCBI Taxonomy" id="388741"/>
    <lineage>
        <taxon>Bacteria</taxon>
        <taxon>Bacillati</taxon>
        <taxon>Bacillota</taxon>
        <taxon>Bacilli</taxon>
        <taxon>Bacillales</taxon>
        <taxon>Bacillaceae</taxon>
        <taxon>Mesobacillus</taxon>
    </lineage>
</organism>
<evidence type="ECO:0000313" key="2">
    <source>
        <dbReference type="Proteomes" id="UP000587942"/>
    </source>
</evidence>
<name>A0A846TAT6_9BACI</name>
<sequence>MLLGFIFLIGIVSFWVWYSVPKEINQAFEGIFYGVGNKSNQLNKEVAITIKGKLYRKIFNQDRFKGTIDIKGELPKNIIIDKKEVEVVFIENGSSLSIGDSPYGFFYINKDLSELTIIVYELLESGSDNATYEWDPKGGLLISGPATNRKEALNISNKLIEDLLKPLE</sequence>
<comment type="caution">
    <text evidence="1">The sequence shown here is derived from an EMBL/GenBank/DDBJ whole genome shotgun (WGS) entry which is preliminary data.</text>
</comment>
<evidence type="ECO:0008006" key="3">
    <source>
        <dbReference type="Google" id="ProtNLM"/>
    </source>
</evidence>
<evidence type="ECO:0000313" key="1">
    <source>
        <dbReference type="EMBL" id="NKE03970.1"/>
    </source>
</evidence>
<gene>
    <name evidence="1" type="ORF">GWK17_00535</name>
</gene>
<dbReference type="AlphaFoldDB" id="A0A846TAT6"/>
<dbReference type="EMBL" id="JAAVUM010000001">
    <property type="protein sequence ID" value="NKE03970.1"/>
    <property type="molecule type" value="Genomic_DNA"/>
</dbReference>
<reference evidence="1 2" key="1">
    <citation type="submission" date="2020-03" db="EMBL/GenBank/DDBJ databases">
        <authorList>
            <person name="Sun Q."/>
        </authorList>
    </citation>
    <scope>NUCLEOTIDE SEQUENCE [LARGE SCALE GENOMIC DNA]</scope>
    <source>
        <strain evidence="1 2">KACC 21451</strain>
    </source>
</reference>
<accession>A0A846TAT6</accession>
<dbReference type="Proteomes" id="UP000587942">
    <property type="component" value="Unassembled WGS sequence"/>
</dbReference>
<protein>
    <recommendedName>
        <fullName evidence="3">DUF4367 domain-containing protein</fullName>
    </recommendedName>
</protein>
<proteinExistence type="predicted"/>
<dbReference type="RefSeq" id="WP_167830503.1">
    <property type="nucleotide sequence ID" value="NZ_JAAVUM010000001.1"/>
</dbReference>